<organism evidence="8">
    <name type="scientific">Cladocopium goreaui</name>
    <dbReference type="NCBI Taxonomy" id="2562237"/>
    <lineage>
        <taxon>Eukaryota</taxon>
        <taxon>Sar</taxon>
        <taxon>Alveolata</taxon>
        <taxon>Dinophyceae</taxon>
        <taxon>Suessiales</taxon>
        <taxon>Symbiodiniaceae</taxon>
        <taxon>Cladocopium</taxon>
    </lineage>
</organism>
<evidence type="ECO:0000256" key="4">
    <source>
        <dbReference type="ARBA" id="ARBA00023136"/>
    </source>
</evidence>
<feature type="transmembrane region" description="Helical" evidence="7">
    <location>
        <begin position="103"/>
        <end position="124"/>
    </location>
</feature>
<feature type="repeat" description="ANK" evidence="5">
    <location>
        <begin position="470"/>
        <end position="502"/>
    </location>
</feature>
<name>A0A9P1GP81_9DINO</name>
<feature type="transmembrane region" description="Helical" evidence="7">
    <location>
        <begin position="226"/>
        <end position="246"/>
    </location>
</feature>
<evidence type="ECO:0000313" key="8">
    <source>
        <dbReference type="EMBL" id="CAI4018574.1"/>
    </source>
</evidence>
<evidence type="ECO:0000313" key="9">
    <source>
        <dbReference type="EMBL" id="CAL4805886.1"/>
    </source>
</evidence>
<accession>A0A9P1GP81</accession>
<dbReference type="SMART" id="SM00248">
    <property type="entry name" value="ANK"/>
    <property type="match status" value="3"/>
</dbReference>
<evidence type="ECO:0000256" key="2">
    <source>
        <dbReference type="ARBA" id="ARBA00022692"/>
    </source>
</evidence>
<dbReference type="Pfam" id="PF13606">
    <property type="entry name" value="Ank_3"/>
    <property type="match status" value="1"/>
</dbReference>
<evidence type="ECO:0000313" key="10">
    <source>
        <dbReference type="Proteomes" id="UP001152797"/>
    </source>
</evidence>
<dbReference type="PROSITE" id="PS50297">
    <property type="entry name" value="ANK_REP_REGION"/>
    <property type="match status" value="3"/>
</dbReference>
<feature type="compositionally biased region" description="Low complexity" evidence="6">
    <location>
        <begin position="545"/>
        <end position="554"/>
    </location>
</feature>
<feature type="repeat" description="ANK" evidence="5">
    <location>
        <begin position="437"/>
        <end position="469"/>
    </location>
</feature>
<dbReference type="Pfam" id="PF04142">
    <property type="entry name" value="Nuc_sug_transp"/>
    <property type="match status" value="1"/>
</dbReference>
<evidence type="ECO:0000256" key="7">
    <source>
        <dbReference type="SAM" id="Phobius"/>
    </source>
</evidence>
<dbReference type="Proteomes" id="UP001152797">
    <property type="component" value="Unassembled WGS sequence"/>
</dbReference>
<evidence type="ECO:0000256" key="1">
    <source>
        <dbReference type="ARBA" id="ARBA00004141"/>
    </source>
</evidence>
<dbReference type="Pfam" id="PF12796">
    <property type="entry name" value="Ank_2"/>
    <property type="match status" value="1"/>
</dbReference>
<dbReference type="SUPFAM" id="SSF103481">
    <property type="entry name" value="Multidrug resistance efflux transporter EmrE"/>
    <property type="match status" value="1"/>
</dbReference>
<comment type="caution">
    <text evidence="8">The sequence shown here is derived from an EMBL/GenBank/DDBJ whole genome shotgun (WGS) entry which is preliminary data.</text>
</comment>
<dbReference type="EMBL" id="CAMXCT020006701">
    <property type="protein sequence ID" value="CAL1171949.1"/>
    <property type="molecule type" value="Genomic_DNA"/>
</dbReference>
<dbReference type="PANTHER" id="PTHR13146:SF3">
    <property type="entry name" value="EAMA DOMAIN-CONTAINING PROTEIN"/>
    <property type="match status" value="1"/>
</dbReference>
<feature type="transmembrane region" description="Helical" evidence="7">
    <location>
        <begin position="340"/>
        <end position="359"/>
    </location>
</feature>
<dbReference type="InterPro" id="IPR007271">
    <property type="entry name" value="Nuc_sug_transpt"/>
</dbReference>
<dbReference type="PANTHER" id="PTHR13146">
    <property type="match status" value="1"/>
</dbReference>
<keyword evidence="2 7" id="KW-0812">Transmembrane</keyword>
<reference evidence="9 10" key="2">
    <citation type="submission" date="2024-05" db="EMBL/GenBank/DDBJ databases">
        <authorList>
            <person name="Chen Y."/>
            <person name="Shah S."/>
            <person name="Dougan E. K."/>
            <person name="Thang M."/>
            <person name="Chan C."/>
        </authorList>
    </citation>
    <scope>NUCLEOTIDE SEQUENCE [LARGE SCALE GENOMIC DNA]</scope>
</reference>
<dbReference type="EMBL" id="CAMXCT010006701">
    <property type="protein sequence ID" value="CAI4018574.1"/>
    <property type="molecule type" value="Genomic_DNA"/>
</dbReference>
<comment type="subcellular location">
    <subcellularLocation>
        <location evidence="1">Membrane</location>
        <topology evidence="1">Multi-pass membrane protein</topology>
    </subcellularLocation>
</comment>
<gene>
    <name evidence="8" type="ORF">C1SCF055_LOCUS43126</name>
</gene>
<dbReference type="AlphaFoldDB" id="A0A9P1GP81"/>
<feature type="transmembrane region" description="Helical" evidence="7">
    <location>
        <begin position="130"/>
        <end position="148"/>
    </location>
</feature>
<feature type="transmembrane region" description="Helical" evidence="7">
    <location>
        <begin position="48"/>
        <end position="65"/>
    </location>
</feature>
<sequence>MASVSAFKTGLYVLALLVCGSLNTLTMKIAFTMSGTVDGQTQRFEKPWFITFVMFMAMCLALPCDSSMWKCRSAMASEPLLSPAVLMSRDAVQMTWRQKVVRVLAPASFDIGATGLCCVGFLYIPASVWQLLRGAEIVFAAIFSVFCLGRRLYCFNWIALLLCVLGIVSVGLASVWGDEAQASAKGAESAVSLQILGIGLALAGQVVQAAQVIAEEWLLKDVDLPGLQVVGFEGIWGALLMLMFVLPAVQMLPGSDHGHVEDELDIIPLLRSNSMLFSLILLYTFSCATYNISGIAVTGALSAVHRVMLEALRTLIVWAFGLWVHYCVDRTSLMGEVWTKWSYLEVAGFVLLVLGQMIYGEMLKIPGLYYPPKDEVESVMASPGALRNLSSPPLDLGWGYWGGDQADGAMLFPIDFHRADPNTAADSGAFGVGFTQVGAYPLHLAAKRGRRRVMEVLLRAGAAVDAADQNGRTALMVAAASGQCGASAWLLEHRADVDWRTHYGYTALHHAALVPRPEVVEILLEGRASTEVMDREGRTALHATLSTLPSGPSSSRRDKTASTSCDPAGIGDEYCYDHDISHGYRRMEQEEFQLRAVKMAVMALLRRFAEEGIFHVGKRQRSPFWVK</sequence>
<dbReference type="InterPro" id="IPR002110">
    <property type="entry name" value="Ankyrin_rpt"/>
</dbReference>
<proteinExistence type="predicted"/>
<feature type="transmembrane region" description="Helical" evidence="7">
    <location>
        <begin position="311"/>
        <end position="328"/>
    </location>
</feature>
<dbReference type="EMBL" id="CAMXCT030006701">
    <property type="protein sequence ID" value="CAL4805886.1"/>
    <property type="molecule type" value="Genomic_DNA"/>
</dbReference>
<evidence type="ECO:0000256" key="5">
    <source>
        <dbReference type="PROSITE-ProRule" id="PRU00023"/>
    </source>
</evidence>
<keyword evidence="3 7" id="KW-1133">Transmembrane helix</keyword>
<dbReference type="PROSITE" id="PS50088">
    <property type="entry name" value="ANK_REPEAT"/>
    <property type="match status" value="3"/>
</dbReference>
<dbReference type="OrthoDB" id="29773at2759"/>
<evidence type="ECO:0000256" key="3">
    <source>
        <dbReference type="ARBA" id="ARBA00022989"/>
    </source>
</evidence>
<dbReference type="GO" id="GO:0000139">
    <property type="term" value="C:Golgi membrane"/>
    <property type="evidence" value="ECO:0007669"/>
    <property type="project" value="InterPro"/>
</dbReference>
<feature type="repeat" description="ANK" evidence="5">
    <location>
        <begin position="503"/>
        <end position="535"/>
    </location>
</feature>
<feature type="region of interest" description="Disordered" evidence="6">
    <location>
        <begin position="545"/>
        <end position="564"/>
    </location>
</feature>
<dbReference type="GO" id="GO:0015165">
    <property type="term" value="F:pyrimidine nucleotide-sugar transmembrane transporter activity"/>
    <property type="evidence" value="ECO:0007669"/>
    <property type="project" value="InterPro"/>
</dbReference>
<dbReference type="InterPro" id="IPR037185">
    <property type="entry name" value="EmrE-like"/>
</dbReference>
<feature type="transmembrane region" description="Helical" evidence="7">
    <location>
        <begin position="155"/>
        <end position="175"/>
    </location>
</feature>
<keyword evidence="5" id="KW-0040">ANK repeat</keyword>
<dbReference type="Gene3D" id="1.25.40.20">
    <property type="entry name" value="Ankyrin repeat-containing domain"/>
    <property type="match status" value="2"/>
</dbReference>
<evidence type="ECO:0000256" key="6">
    <source>
        <dbReference type="SAM" id="MobiDB-lite"/>
    </source>
</evidence>
<dbReference type="SUPFAM" id="SSF48403">
    <property type="entry name" value="Ankyrin repeat"/>
    <property type="match status" value="1"/>
</dbReference>
<keyword evidence="10" id="KW-1185">Reference proteome</keyword>
<feature type="transmembrane region" description="Helical" evidence="7">
    <location>
        <begin position="280"/>
        <end position="304"/>
    </location>
</feature>
<reference evidence="8" key="1">
    <citation type="submission" date="2022-10" db="EMBL/GenBank/DDBJ databases">
        <authorList>
            <person name="Chen Y."/>
            <person name="Dougan E. K."/>
            <person name="Chan C."/>
            <person name="Rhodes N."/>
            <person name="Thang M."/>
        </authorList>
    </citation>
    <scope>NUCLEOTIDE SEQUENCE</scope>
</reference>
<keyword evidence="4 7" id="KW-0472">Membrane</keyword>
<protein>
    <submittedName>
        <fullName evidence="9">Solute carrier family 35 member F6 (ANT2-binding protein) (ANT2BP) (Transport and Golgi organization 9 homolog)</fullName>
    </submittedName>
</protein>
<dbReference type="InterPro" id="IPR036770">
    <property type="entry name" value="Ankyrin_rpt-contain_sf"/>
</dbReference>